<accession>A0A1Y2FS54</accession>
<name>A0A1Y2FS54_PROLT</name>
<keyword evidence="2" id="KW-1185">Reference proteome</keyword>
<gene>
    <name evidence="1" type="ORF">BCR37DRAFT_125504</name>
</gene>
<organism evidence="1 2">
    <name type="scientific">Protomyces lactucae-debilis</name>
    <dbReference type="NCBI Taxonomy" id="2754530"/>
    <lineage>
        <taxon>Eukaryota</taxon>
        <taxon>Fungi</taxon>
        <taxon>Dikarya</taxon>
        <taxon>Ascomycota</taxon>
        <taxon>Taphrinomycotina</taxon>
        <taxon>Taphrinomycetes</taxon>
        <taxon>Taphrinales</taxon>
        <taxon>Protomycetaceae</taxon>
        <taxon>Protomyces</taxon>
    </lineage>
</organism>
<protein>
    <submittedName>
        <fullName evidence="1">Uncharacterized protein</fullName>
    </submittedName>
</protein>
<dbReference type="AlphaFoldDB" id="A0A1Y2FS54"/>
<dbReference type="RefSeq" id="XP_040727674.1">
    <property type="nucleotide sequence ID" value="XM_040866034.1"/>
</dbReference>
<evidence type="ECO:0000313" key="2">
    <source>
        <dbReference type="Proteomes" id="UP000193685"/>
    </source>
</evidence>
<sequence>MTGHVGKEAQVGTFEASWHEVYHPNSNIEVSRERQIALEGKCEAAIDEKHTQCYDSNQAAKGLCWRFTPCRNVGNDTRHAKQGTLGATDTSWSIILEGSAILHFSAGDEVSSRTAEETLFFR</sequence>
<reference evidence="1 2" key="1">
    <citation type="submission" date="2016-07" db="EMBL/GenBank/DDBJ databases">
        <title>Pervasive Adenine N6-methylation of Active Genes in Fungi.</title>
        <authorList>
            <consortium name="DOE Joint Genome Institute"/>
            <person name="Mondo S.J."/>
            <person name="Dannebaum R.O."/>
            <person name="Kuo R.C."/>
            <person name="Labutti K."/>
            <person name="Haridas S."/>
            <person name="Kuo A."/>
            <person name="Salamov A."/>
            <person name="Ahrendt S.R."/>
            <person name="Lipzen A."/>
            <person name="Sullivan W."/>
            <person name="Andreopoulos W.B."/>
            <person name="Clum A."/>
            <person name="Lindquist E."/>
            <person name="Daum C."/>
            <person name="Ramamoorthy G.K."/>
            <person name="Gryganskyi A."/>
            <person name="Culley D."/>
            <person name="Magnuson J.K."/>
            <person name="James T.Y."/>
            <person name="O'Malley M.A."/>
            <person name="Stajich J.E."/>
            <person name="Spatafora J.W."/>
            <person name="Visel A."/>
            <person name="Grigoriev I.V."/>
        </authorList>
    </citation>
    <scope>NUCLEOTIDE SEQUENCE [LARGE SCALE GENOMIC DNA]</scope>
    <source>
        <strain evidence="1 2">12-1054</strain>
    </source>
</reference>
<dbReference type="GeneID" id="63782633"/>
<dbReference type="Proteomes" id="UP000193685">
    <property type="component" value="Unassembled WGS sequence"/>
</dbReference>
<evidence type="ECO:0000313" key="1">
    <source>
        <dbReference type="EMBL" id="ORY86818.1"/>
    </source>
</evidence>
<proteinExistence type="predicted"/>
<dbReference type="EMBL" id="MCFI01000002">
    <property type="protein sequence ID" value="ORY86818.1"/>
    <property type="molecule type" value="Genomic_DNA"/>
</dbReference>
<comment type="caution">
    <text evidence="1">The sequence shown here is derived from an EMBL/GenBank/DDBJ whole genome shotgun (WGS) entry which is preliminary data.</text>
</comment>